<dbReference type="InterPro" id="IPR001608">
    <property type="entry name" value="Ala_racemase_N"/>
</dbReference>
<dbReference type="InterPro" id="IPR011078">
    <property type="entry name" value="PyrdxlP_homeostasis"/>
</dbReference>
<feature type="modified residue" description="N6-(pyridoxal phosphate)lysine" evidence="2 3">
    <location>
        <position position="28"/>
    </location>
</feature>
<dbReference type="SUPFAM" id="SSF51419">
    <property type="entry name" value="PLP-binding barrel"/>
    <property type="match status" value="1"/>
</dbReference>
<evidence type="ECO:0000256" key="1">
    <source>
        <dbReference type="ARBA" id="ARBA00022898"/>
    </source>
</evidence>
<proteinExistence type="inferred from homology"/>
<keyword evidence="1 2" id="KW-0663">Pyridoxal phosphate</keyword>
<evidence type="ECO:0000313" key="6">
    <source>
        <dbReference type="EMBL" id="MBA5245817.1"/>
    </source>
</evidence>
<evidence type="ECO:0000256" key="4">
    <source>
        <dbReference type="RuleBase" id="RU004514"/>
    </source>
</evidence>
<comment type="function">
    <text evidence="2">Pyridoxal 5'-phosphate (PLP)-binding protein, which is involved in PLP homeostasis.</text>
</comment>
<keyword evidence="9" id="KW-1185">Reference proteome</keyword>
<protein>
    <recommendedName>
        <fullName evidence="2">Pyridoxal phosphate homeostasis protein</fullName>
        <shortName evidence="2">PLP homeostasis protein</shortName>
    </recommendedName>
</protein>
<reference evidence="6" key="3">
    <citation type="submission" date="2020-07" db="EMBL/GenBank/DDBJ databases">
        <authorList>
            <person name="Yang C."/>
        </authorList>
    </citation>
    <scope>NUCLEOTIDE SEQUENCE</scope>
    <source>
        <strain evidence="6">Cx-624</strain>
    </source>
</reference>
<comment type="cofactor">
    <cofactor evidence="3">
        <name>pyridoxal 5'-phosphate</name>
        <dbReference type="ChEBI" id="CHEBI:597326"/>
    </cofactor>
</comment>
<dbReference type="PANTHER" id="PTHR10146:SF14">
    <property type="entry name" value="PYRIDOXAL PHOSPHATE HOMEOSTASIS PROTEIN"/>
    <property type="match status" value="1"/>
</dbReference>
<gene>
    <name evidence="7" type="ORF">H1R16_01855</name>
    <name evidence="6" type="ORF">H2507_01415</name>
</gene>
<evidence type="ECO:0000313" key="7">
    <source>
        <dbReference type="EMBL" id="QMS98781.1"/>
    </source>
</evidence>
<dbReference type="CDD" id="cd00635">
    <property type="entry name" value="PLPDE_III_YBL036c_like"/>
    <property type="match status" value="1"/>
</dbReference>
<dbReference type="AlphaFoldDB" id="A0A7D7QEZ0"/>
<dbReference type="Gene3D" id="3.20.20.10">
    <property type="entry name" value="Alanine racemase"/>
    <property type="match status" value="1"/>
</dbReference>
<dbReference type="EMBL" id="CP059472">
    <property type="protein sequence ID" value="QMS98781.1"/>
    <property type="molecule type" value="Genomic_DNA"/>
</dbReference>
<evidence type="ECO:0000259" key="5">
    <source>
        <dbReference type="Pfam" id="PF01168"/>
    </source>
</evidence>
<accession>A0A7D7QEZ0</accession>
<dbReference type="Proteomes" id="UP000539710">
    <property type="component" value="Unassembled WGS sequence"/>
</dbReference>
<evidence type="ECO:0000256" key="3">
    <source>
        <dbReference type="PIRSR" id="PIRSR004848-1"/>
    </source>
</evidence>
<dbReference type="NCBIfam" id="TIGR00044">
    <property type="entry name" value="YggS family pyridoxal phosphate-dependent enzyme"/>
    <property type="match status" value="1"/>
</dbReference>
<evidence type="ECO:0000313" key="8">
    <source>
        <dbReference type="Proteomes" id="UP000515349"/>
    </source>
</evidence>
<feature type="domain" description="Alanine racemase N-terminal" evidence="5">
    <location>
        <begin position="2"/>
        <end position="218"/>
    </location>
</feature>
<reference evidence="9" key="2">
    <citation type="submission" date="2020-07" db="EMBL/GenBank/DDBJ databases">
        <title>Flavobacterium sp. xlx-214.</title>
        <authorList>
            <person name="Yang C."/>
        </authorList>
    </citation>
    <scope>NUCLEOTIDE SEQUENCE [LARGE SCALE GENOMIC DNA]</scope>
    <source>
        <strain evidence="9">CX-624</strain>
    </source>
</reference>
<dbReference type="EMBL" id="JACEUX010000001">
    <property type="protein sequence ID" value="MBA5245817.1"/>
    <property type="molecule type" value="Genomic_DNA"/>
</dbReference>
<name>A0A7D7QEZ0_9FLAO</name>
<comment type="similarity">
    <text evidence="2 4">Belongs to the pyridoxal phosphate-binding protein YggS/PROSC family.</text>
</comment>
<evidence type="ECO:0000313" key="9">
    <source>
        <dbReference type="Proteomes" id="UP000539710"/>
    </source>
</evidence>
<dbReference type="HAMAP" id="MF_02087">
    <property type="entry name" value="PLP_homeostasis"/>
    <property type="match status" value="1"/>
</dbReference>
<dbReference type="Proteomes" id="UP000515349">
    <property type="component" value="Chromosome"/>
</dbReference>
<organism evidence="7 8">
    <name type="scientific">Marnyiella aurantia</name>
    <dbReference type="NCBI Taxonomy" id="2758037"/>
    <lineage>
        <taxon>Bacteria</taxon>
        <taxon>Pseudomonadati</taxon>
        <taxon>Bacteroidota</taxon>
        <taxon>Flavobacteriia</taxon>
        <taxon>Flavobacteriales</taxon>
        <taxon>Weeksellaceae</taxon>
        <taxon>Marnyiella</taxon>
    </lineage>
</organism>
<reference evidence="7 8" key="1">
    <citation type="submission" date="2020-07" db="EMBL/GenBank/DDBJ databases">
        <title>Chryseobacterium sp.cx-624.</title>
        <authorList>
            <person name="Yang C."/>
        </authorList>
    </citation>
    <scope>NUCLEOTIDE SEQUENCE [LARGE SCALE GENOMIC DNA]</scope>
    <source>
        <strain evidence="7">Cx-624</strain>
        <strain evidence="8">cx-624</strain>
    </source>
</reference>
<dbReference type="KEGG" id="cbau:H1R16_01855"/>
<evidence type="ECO:0000256" key="2">
    <source>
        <dbReference type="HAMAP-Rule" id="MF_02087"/>
    </source>
</evidence>
<dbReference type="Pfam" id="PF01168">
    <property type="entry name" value="Ala_racemase_N"/>
    <property type="match status" value="1"/>
</dbReference>
<dbReference type="GO" id="GO:0030170">
    <property type="term" value="F:pyridoxal phosphate binding"/>
    <property type="evidence" value="ECO:0007669"/>
    <property type="project" value="UniProtKB-UniRule"/>
</dbReference>
<sequence>MNSASIRDRYTFFRTQLPPEVKLIVVTKTHPAETLQELYSFGHRSFGENKVQELISKQEVLPADIQWHLIGHLQTNKVKQIAGFIHLIESVDSEKLLQEIDRQAEKNDRKINVLLQVRIASEDTKFGLEISEAKELFQKWTQGHFPNVEICGLMGMATFTDNQSVIRREFSTLKQLFDQLSVRHPLQTLSMGMSSDYRLAIECGSNSVRVGSAICGDRDYSN</sequence>
<dbReference type="RefSeq" id="WP_181885933.1">
    <property type="nucleotide sequence ID" value="NZ_CP059472.1"/>
</dbReference>
<dbReference type="InterPro" id="IPR029066">
    <property type="entry name" value="PLP-binding_barrel"/>
</dbReference>
<dbReference type="FunFam" id="3.20.20.10:FF:000018">
    <property type="entry name" value="Pyridoxal phosphate homeostasis protein"/>
    <property type="match status" value="1"/>
</dbReference>
<dbReference type="PANTHER" id="PTHR10146">
    <property type="entry name" value="PROLINE SYNTHETASE CO-TRANSCRIBED BACTERIAL HOMOLOG PROTEIN"/>
    <property type="match status" value="1"/>
</dbReference>
<dbReference type="PIRSF" id="PIRSF004848">
    <property type="entry name" value="YBL036c_PLPDEIII"/>
    <property type="match status" value="1"/>
</dbReference>